<keyword evidence="5" id="KW-1185">Reference proteome</keyword>
<name>A0A5S3N621_9FLAO</name>
<dbReference type="Gene3D" id="3.40.50.2300">
    <property type="match status" value="1"/>
</dbReference>
<dbReference type="SUPFAM" id="SSF52172">
    <property type="entry name" value="CheY-like"/>
    <property type="match status" value="1"/>
</dbReference>
<evidence type="ECO:0000313" key="4">
    <source>
        <dbReference type="EMBL" id="TMM29944.1"/>
    </source>
</evidence>
<dbReference type="Pfam" id="PF04397">
    <property type="entry name" value="LytTR"/>
    <property type="match status" value="1"/>
</dbReference>
<dbReference type="SMART" id="SM00448">
    <property type="entry name" value="REC"/>
    <property type="match status" value="1"/>
</dbReference>
<dbReference type="AlphaFoldDB" id="A0A5S3N621"/>
<dbReference type="EMBL" id="VANR01000004">
    <property type="protein sequence ID" value="TMM29944.1"/>
    <property type="molecule type" value="Genomic_DNA"/>
</dbReference>
<protein>
    <submittedName>
        <fullName evidence="4">Response regulator transcription factor</fullName>
    </submittedName>
</protein>
<feature type="modified residue" description="4-aspartylphosphate" evidence="1">
    <location>
        <position position="58"/>
    </location>
</feature>
<accession>A0A5S3N621</accession>
<evidence type="ECO:0000259" key="3">
    <source>
        <dbReference type="PROSITE" id="PS50930"/>
    </source>
</evidence>
<evidence type="ECO:0000313" key="5">
    <source>
        <dbReference type="Proteomes" id="UP000307140"/>
    </source>
</evidence>
<dbReference type="PANTHER" id="PTHR37299">
    <property type="entry name" value="TRANSCRIPTIONAL REGULATOR-RELATED"/>
    <property type="match status" value="1"/>
</dbReference>
<sequence length="253" mass="29211">MSKLFTTLIIDDEAPAREGLQNLLHQFPKTFAILDTAKNGIEAKEKINSLKPDLIFLDIEMPGFTGFELIKQLETIPIIVFCTAYDQYSLAAFETNSIDYLVKPVKLERIEKTIKKLKSFEKNISSDQILKVLHEIERKKEVKKMTTITVKKEDKIIFIKLEEVAFFESDSNYVNIHSLSGNYLSSETITNLETKLPNNFIRIHRGIIINKDFVNDIQKYFNSRFIITLNDKKATSITSGRSYNESIKSWMNL</sequence>
<dbReference type="Proteomes" id="UP000307140">
    <property type="component" value="Unassembled WGS sequence"/>
</dbReference>
<dbReference type="OrthoDB" id="2168082at2"/>
<dbReference type="Pfam" id="PF00072">
    <property type="entry name" value="Response_reg"/>
    <property type="match status" value="1"/>
</dbReference>
<feature type="domain" description="HTH LytTR-type" evidence="3">
    <location>
        <begin position="148"/>
        <end position="253"/>
    </location>
</feature>
<dbReference type="InterPro" id="IPR046947">
    <property type="entry name" value="LytR-like"/>
</dbReference>
<dbReference type="GO" id="GO:0000156">
    <property type="term" value="F:phosphorelay response regulator activity"/>
    <property type="evidence" value="ECO:0007669"/>
    <property type="project" value="InterPro"/>
</dbReference>
<proteinExistence type="predicted"/>
<dbReference type="GO" id="GO:0003677">
    <property type="term" value="F:DNA binding"/>
    <property type="evidence" value="ECO:0007669"/>
    <property type="project" value="InterPro"/>
</dbReference>
<dbReference type="InterPro" id="IPR011006">
    <property type="entry name" value="CheY-like_superfamily"/>
</dbReference>
<evidence type="ECO:0000256" key="1">
    <source>
        <dbReference type="PROSITE-ProRule" id="PRU00169"/>
    </source>
</evidence>
<dbReference type="PROSITE" id="PS50930">
    <property type="entry name" value="HTH_LYTTR"/>
    <property type="match status" value="1"/>
</dbReference>
<dbReference type="PANTHER" id="PTHR37299:SF1">
    <property type="entry name" value="STAGE 0 SPORULATION PROTEIN A HOMOLOG"/>
    <property type="match status" value="1"/>
</dbReference>
<dbReference type="PROSITE" id="PS50110">
    <property type="entry name" value="RESPONSE_REGULATORY"/>
    <property type="match status" value="1"/>
</dbReference>
<reference evidence="4 5" key="1">
    <citation type="submission" date="2019-05" db="EMBL/GenBank/DDBJ databases">
        <title>Polaribacter aestuariivivens sp. nov., isolated from a tidal flat.</title>
        <authorList>
            <person name="Yoon J.-H."/>
        </authorList>
    </citation>
    <scope>NUCLEOTIDE SEQUENCE [LARGE SCALE GENOMIC DNA]</scope>
    <source>
        <strain evidence="4 5">DBTF-3</strain>
    </source>
</reference>
<dbReference type="InterPro" id="IPR007492">
    <property type="entry name" value="LytTR_DNA-bd_dom"/>
</dbReference>
<dbReference type="InterPro" id="IPR001789">
    <property type="entry name" value="Sig_transdc_resp-reg_receiver"/>
</dbReference>
<dbReference type="SMART" id="SM00850">
    <property type="entry name" value="LytTR"/>
    <property type="match status" value="1"/>
</dbReference>
<feature type="domain" description="Response regulatory" evidence="2">
    <location>
        <begin position="6"/>
        <end position="118"/>
    </location>
</feature>
<dbReference type="RefSeq" id="WP_138535794.1">
    <property type="nucleotide sequence ID" value="NZ_VANR01000004.1"/>
</dbReference>
<keyword evidence="1" id="KW-0597">Phosphoprotein</keyword>
<organism evidence="4 5">
    <name type="scientific">Polaribacter aestuariivivens</name>
    <dbReference type="NCBI Taxonomy" id="2304626"/>
    <lineage>
        <taxon>Bacteria</taxon>
        <taxon>Pseudomonadati</taxon>
        <taxon>Bacteroidota</taxon>
        <taxon>Flavobacteriia</taxon>
        <taxon>Flavobacteriales</taxon>
        <taxon>Flavobacteriaceae</taxon>
    </lineage>
</organism>
<comment type="caution">
    <text evidence="4">The sequence shown here is derived from an EMBL/GenBank/DDBJ whole genome shotgun (WGS) entry which is preliminary data.</text>
</comment>
<evidence type="ECO:0000259" key="2">
    <source>
        <dbReference type="PROSITE" id="PS50110"/>
    </source>
</evidence>
<gene>
    <name evidence="4" type="ORF">FDT66_08735</name>
</gene>
<dbReference type="Gene3D" id="2.40.50.1020">
    <property type="entry name" value="LytTr DNA-binding domain"/>
    <property type="match status" value="1"/>
</dbReference>